<name>K9EFH1_9ACTO</name>
<keyword evidence="2" id="KW-1185">Reference proteome</keyword>
<evidence type="ECO:0000313" key="2">
    <source>
        <dbReference type="Proteomes" id="UP000009888"/>
    </source>
</evidence>
<dbReference type="EMBL" id="AGWL01000001">
    <property type="protein sequence ID" value="EKU95984.1"/>
    <property type="molecule type" value="Genomic_DNA"/>
</dbReference>
<evidence type="ECO:0000313" key="1">
    <source>
        <dbReference type="EMBL" id="EKU95984.1"/>
    </source>
</evidence>
<organism evidence="1 2">
    <name type="scientific">Actinobaculum massiliense ACS-171-V-Col2</name>
    <dbReference type="NCBI Taxonomy" id="883066"/>
    <lineage>
        <taxon>Bacteria</taxon>
        <taxon>Bacillati</taxon>
        <taxon>Actinomycetota</taxon>
        <taxon>Actinomycetes</taxon>
        <taxon>Actinomycetales</taxon>
        <taxon>Actinomycetaceae</taxon>
        <taxon>Actinobaculum</taxon>
    </lineage>
</organism>
<evidence type="ECO:0008006" key="3">
    <source>
        <dbReference type="Google" id="ProtNLM"/>
    </source>
</evidence>
<gene>
    <name evidence="1" type="ORF">HMPREF9233_00072</name>
</gene>
<accession>K9EFH1</accession>
<reference evidence="1 2" key="1">
    <citation type="submission" date="2012-09" db="EMBL/GenBank/DDBJ databases">
        <title>The Genome Sequence of Actinobaculum massiliae ACS-171-V-COL2.</title>
        <authorList>
            <consortium name="The Broad Institute Genome Sequencing Platform"/>
            <person name="Earl A."/>
            <person name="Ward D."/>
            <person name="Feldgarden M."/>
            <person name="Gevers D."/>
            <person name="Saerens B."/>
            <person name="Vaneechoutte M."/>
            <person name="Walker B."/>
            <person name="Young S.K."/>
            <person name="Zeng Q."/>
            <person name="Gargeya S."/>
            <person name="Fitzgerald M."/>
            <person name="Haas B."/>
            <person name="Abouelleil A."/>
            <person name="Alvarado L."/>
            <person name="Arachchi H.M."/>
            <person name="Berlin A."/>
            <person name="Chapman S.B."/>
            <person name="Goldberg J."/>
            <person name="Griggs A."/>
            <person name="Gujja S."/>
            <person name="Hansen M."/>
            <person name="Howarth C."/>
            <person name="Imamovic A."/>
            <person name="Larimer J."/>
            <person name="McCowen C."/>
            <person name="Montmayeur A."/>
            <person name="Murphy C."/>
            <person name="Neiman D."/>
            <person name="Pearson M."/>
            <person name="Priest M."/>
            <person name="Roberts A."/>
            <person name="Saif S."/>
            <person name="Shea T."/>
            <person name="Sisk P."/>
            <person name="Sykes S."/>
            <person name="Wortman J."/>
            <person name="Nusbaum C."/>
            <person name="Birren B."/>
        </authorList>
    </citation>
    <scope>NUCLEOTIDE SEQUENCE [LARGE SCALE GENOMIC DNA]</scope>
    <source>
        <strain evidence="2">ACS-171-V-Col2</strain>
    </source>
</reference>
<dbReference type="PATRIC" id="fig|883066.3.peg.75"/>
<comment type="caution">
    <text evidence="1">The sequence shown here is derived from an EMBL/GenBank/DDBJ whole genome shotgun (WGS) entry which is preliminary data.</text>
</comment>
<sequence length="164" mass="17301">MEISSRKRLAGGVCATALGIFCGLALLLNSALARQWAAPAPGAGDGGARPAASELAKRLVAVRDQAILQQDWESLATLSAPGSAAAKADEAMIDFVGKRPVSRLHTRVVDAVWIDERKLKVNTVQAELIFANGGNEGTSASRCALWTLDSQWRIETTEPCTAEG</sequence>
<dbReference type="HOGENOM" id="CLU_1615492_0_0_11"/>
<protein>
    <recommendedName>
        <fullName evidence="3">DUF4440 domain-containing protein</fullName>
    </recommendedName>
</protein>
<proteinExistence type="predicted"/>
<dbReference type="Proteomes" id="UP000009888">
    <property type="component" value="Unassembled WGS sequence"/>
</dbReference>
<dbReference type="AlphaFoldDB" id="K9EFH1"/>
<dbReference type="RefSeq" id="WP_007000290.1">
    <property type="nucleotide sequence ID" value="NZ_JH992955.1"/>
</dbReference>